<dbReference type="AlphaFoldDB" id="A0A939DQJ2"/>
<accession>A0A939DQJ2</accession>
<protein>
    <submittedName>
        <fullName evidence="1">YdbH domain-containing protein</fullName>
    </submittedName>
</protein>
<comment type="caution">
    <text evidence="1">The sequence shown here is derived from an EMBL/GenBank/DDBJ whole genome shotgun (WGS) entry which is preliminary data.</text>
</comment>
<dbReference type="Pfam" id="PF11739">
    <property type="entry name" value="YdbH-like"/>
    <property type="match status" value="1"/>
</dbReference>
<dbReference type="RefSeq" id="WP_206575083.1">
    <property type="nucleotide sequence ID" value="NZ_JAFKCV010000012.1"/>
</dbReference>
<proteinExistence type="predicted"/>
<evidence type="ECO:0000313" key="1">
    <source>
        <dbReference type="EMBL" id="MBN7826972.1"/>
    </source>
</evidence>
<evidence type="ECO:0000313" key="2">
    <source>
        <dbReference type="Proteomes" id="UP000664654"/>
    </source>
</evidence>
<sequence>MKKAVKWSGILLALLCILTLLLWWGRHPVTIWLSGFFLSPYQASLTCLDYELGTWRHIKINRLCLQSPQFSVNLRQALWQPFDNQLQIDAVNVQHHLTESDEKTTGPVDWQIPPLPDTRVKSLHIQSPWLRRPLEFELGYSQHHLTLSGPWQANLELNQQSISADLRWSLADLSAYLSLPDALGQDLLNSRIDSRLHFDGGVFNSSHQLALNGPLGLPLPGWDPPCTVALQATGRAALSLSLRDLGGELDLSGLPLVLDLAACPLPWPAMAGYQPQRLSITLPAPVVFNTQEARLGEVQVRTEKPLDMSLDLQDLLVSFTGKLTGQYQLQASYQDWQAQGKGGLLWNEQAWRISADQAKLSLARLQTAQLNLSQLEVPLQFTLDSQSGLNATLNPSLENISAEPGKAQNLSGKLVVTSSDMRQWIGDLQFTAQHITGQSLQLIKLKHQSRLVYQQQKLGLEGSSEIGSASYQAFDLGSVQASHRGNIITAPQITPKLTHQISLGAGIQAQANQETQHVSVSIPDQPVTALQGLASRRLDGLELTDGRWQAELDYQFSDASLSGKARIERLDLSYQNYQFEDLSLAPDFTFSSGRLQLRPTRVTLNKADIGLPLTDIHAQLQSREETLELTDIEGKVLGGTFSLPQLTLNDQPQQMELTMTGLQADKLASLQQQSGIQLQGELNAVLPIHLDKQGMAIKQGRLTNAGPGKLRITDSQAFDSLLASQPNLAPMLSVLKNLNINSLDSRVSLQPDGWLSLDMAIKGRNPDKQQDVNFNYTHEENIFTLLRALRLGEEVQQKVEQSIKENTR</sequence>
<dbReference type="InterPro" id="IPR021730">
    <property type="entry name" value="YdbH"/>
</dbReference>
<dbReference type="Proteomes" id="UP000664654">
    <property type="component" value="Unassembled WGS sequence"/>
</dbReference>
<gene>
    <name evidence="1" type="ORF">J0A66_17195</name>
</gene>
<organism evidence="1 2">
    <name type="scientific">Bowmanella dokdonensis</name>
    <dbReference type="NCBI Taxonomy" id="751969"/>
    <lineage>
        <taxon>Bacteria</taxon>
        <taxon>Pseudomonadati</taxon>
        <taxon>Pseudomonadota</taxon>
        <taxon>Gammaproteobacteria</taxon>
        <taxon>Alteromonadales</taxon>
        <taxon>Alteromonadaceae</taxon>
        <taxon>Bowmanella</taxon>
    </lineage>
</organism>
<reference evidence="1" key="1">
    <citation type="submission" date="2021-03" db="EMBL/GenBank/DDBJ databases">
        <title>novel species isolated from a fishpond in China.</title>
        <authorList>
            <person name="Lu H."/>
            <person name="Cai Z."/>
        </authorList>
    </citation>
    <scope>NUCLEOTIDE SEQUENCE</scope>
    <source>
        <strain evidence="1">JCM 30855</strain>
    </source>
</reference>
<keyword evidence="2" id="KW-1185">Reference proteome</keyword>
<dbReference type="EMBL" id="JAFKCV010000012">
    <property type="protein sequence ID" value="MBN7826972.1"/>
    <property type="molecule type" value="Genomic_DNA"/>
</dbReference>
<name>A0A939DQJ2_9ALTE</name>